<name>A0A6G7VCP4_9GAMM</name>
<reference evidence="2" key="1">
    <citation type="submission" date="2020-01" db="EMBL/GenBank/DDBJ databases">
        <title>Caldichromatium gen. nov., sp. nov., a thermophilic purple sulfur bacterium member of the family Chromatiaceae isolated from Nakabusa hot spring, Japan.</title>
        <authorList>
            <person name="Saini M.K."/>
            <person name="Hanada S."/>
            <person name="Tank M."/>
        </authorList>
    </citation>
    <scope>NUCLEOTIDE SEQUENCE [LARGE SCALE GENOMIC DNA]</scope>
    <source>
        <strain evidence="2">No.7</strain>
    </source>
</reference>
<evidence type="ECO:0000313" key="1">
    <source>
        <dbReference type="EMBL" id="QIK37791.1"/>
    </source>
</evidence>
<dbReference type="RefSeq" id="WP_166270554.1">
    <property type="nucleotide sequence ID" value="NZ_CP048029.1"/>
</dbReference>
<evidence type="ECO:0000313" key="2">
    <source>
        <dbReference type="Proteomes" id="UP000502699"/>
    </source>
</evidence>
<accession>A0A6G7VCP4</accession>
<organism evidence="1 2">
    <name type="scientific">Caldichromatium japonicum</name>
    <dbReference type="NCBI Taxonomy" id="2699430"/>
    <lineage>
        <taxon>Bacteria</taxon>
        <taxon>Pseudomonadati</taxon>
        <taxon>Pseudomonadota</taxon>
        <taxon>Gammaproteobacteria</taxon>
        <taxon>Chromatiales</taxon>
        <taxon>Chromatiaceae</taxon>
        <taxon>Caldichromatium</taxon>
    </lineage>
</organism>
<proteinExistence type="predicted"/>
<keyword evidence="2" id="KW-1185">Reference proteome</keyword>
<gene>
    <name evidence="1" type="ORF">GWK36_07115</name>
</gene>
<dbReference type="EMBL" id="CP048029">
    <property type="protein sequence ID" value="QIK37791.1"/>
    <property type="molecule type" value="Genomic_DNA"/>
</dbReference>
<dbReference type="Proteomes" id="UP000502699">
    <property type="component" value="Chromosome"/>
</dbReference>
<dbReference type="AlphaFoldDB" id="A0A6G7VCP4"/>
<dbReference type="KEGG" id="cjap:GWK36_07115"/>
<sequence length="68" mass="7453">MGARWARSGRSYAPAIKTPEIRVTHRREGLSVISTVANRGKVRRKAFAGAMNAITAAVLPVRDNDRYG</sequence>
<protein>
    <submittedName>
        <fullName evidence="1">Uncharacterized protein</fullName>
    </submittedName>
</protein>